<name>A0ABP4DQ30_9ACTN</name>
<comment type="caution">
    <text evidence="3">The sequence shown here is derived from an EMBL/GenBank/DDBJ whole genome shotgun (WGS) entry which is preliminary data.</text>
</comment>
<dbReference type="InterPro" id="IPR036291">
    <property type="entry name" value="NAD(P)-bd_dom_sf"/>
</dbReference>
<dbReference type="Gene3D" id="3.90.180.10">
    <property type="entry name" value="Medium-chain alcohol dehydrogenases, catalytic domain"/>
    <property type="match status" value="1"/>
</dbReference>
<dbReference type="InterPro" id="IPR020843">
    <property type="entry name" value="ER"/>
</dbReference>
<dbReference type="Pfam" id="PF08240">
    <property type="entry name" value="ADH_N"/>
    <property type="match status" value="1"/>
</dbReference>
<sequence>MRAVRITAHGGPDALTVQDIPTPRRTPGTVLVHVRAATVNPVDLANLAGKVTSAVHRPATPLPRTAGRDYAGVVTDGPDHLRGLEVWGTSGGLAVTHDGAQADYLLVPEDTVRPKPASLTFAQAAAAGLTHTVAWLALADRLNLRAGETLLVTGASGAVARAATDIAHWHGATVIAADRLLADDLTADVTIDTTTHDLTRAVLRATDGTGVDAVLDTVGGPLLNPALTTLRPGGRAAVIASALTPTATVDVLDFYRNERTLHGVNTLDLPLAKAADVLDILRRGFDSGALTPPRTTTFPLDQASAAYQAVIDGTPGTKIVLTT</sequence>
<dbReference type="InterPro" id="IPR013154">
    <property type="entry name" value="ADH-like_N"/>
</dbReference>
<evidence type="ECO:0000313" key="4">
    <source>
        <dbReference type="Proteomes" id="UP001501072"/>
    </source>
</evidence>
<organism evidence="3 4">
    <name type="scientific">Streptomyces thermogriseus</name>
    <dbReference type="NCBI Taxonomy" id="75292"/>
    <lineage>
        <taxon>Bacteria</taxon>
        <taxon>Bacillati</taxon>
        <taxon>Actinomycetota</taxon>
        <taxon>Actinomycetes</taxon>
        <taxon>Kitasatosporales</taxon>
        <taxon>Streptomycetaceae</taxon>
        <taxon>Streptomyces</taxon>
    </lineage>
</organism>
<proteinExistence type="predicted"/>
<dbReference type="SUPFAM" id="SSF50129">
    <property type="entry name" value="GroES-like"/>
    <property type="match status" value="1"/>
</dbReference>
<dbReference type="InterPro" id="IPR011032">
    <property type="entry name" value="GroES-like_sf"/>
</dbReference>
<dbReference type="Proteomes" id="UP001501072">
    <property type="component" value="Unassembled WGS sequence"/>
</dbReference>
<dbReference type="InterPro" id="IPR051603">
    <property type="entry name" value="Zinc-ADH_QOR/CCCR"/>
</dbReference>
<dbReference type="SUPFAM" id="SSF51735">
    <property type="entry name" value="NAD(P)-binding Rossmann-fold domains"/>
    <property type="match status" value="1"/>
</dbReference>
<dbReference type="PANTHER" id="PTHR44154:SF1">
    <property type="entry name" value="QUINONE OXIDOREDUCTASE"/>
    <property type="match status" value="1"/>
</dbReference>
<evidence type="ECO:0000313" key="3">
    <source>
        <dbReference type="EMBL" id="GAA1013663.1"/>
    </source>
</evidence>
<dbReference type="EMBL" id="BAAAHU010000047">
    <property type="protein sequence ID" value="GAA1013663.1"/>
    <property type="molecule type" value="Genomic_DNA"/>
</dbReference>
<keyword evidence="1" id="KW-0521">NADP</keyword>
<dbReference type="CDD" id="cd05289">
    <property type="entry name" value="MDR_like_2"/>
    <property type="match status" value="1"/>
</dbReference>
<feature type="domain" description="Enoyl reductase (ER)" evidence="2">
    <location>
        <begin position="10"/>
        <end position="321"/>
    </location>
</feature>
<evidence type="ECO:0000256" key="1">
    <source>
        <dbReference type="ARBA" id="ARBA00022857"/>
    </source>
</evidence>
<protein>
    <submittedName>
        <fullName evidence="3">Zinc-binding alcohol dehydrogenase family protein</fullName>
    </submittedName>
</protein>
<dbReference type="PANTHER" id="PTHR44154">
    <property type="entry name" value="QUINONE OXIDOREDUCTASE"/>
    <property type="match status" value="1"/>
</dbReference>
<accession>A0ABP4DQ30</accession>
<evidence type="ECO:0000259" key="2">
    <source>
        <dbReference type="SMART" id="SM00829"/>
    </source>
</evidence>
<dbReference type="Pfam" id="PF00107">
    <property type="entry name" value="ADH_zinc_N"/>
    <property type="match status" value="1"/>
</dbReference>
<dbReference type="SMART" id="SM00829">
    <property type="entry name" value="PKS_ER"/>
    <property type="match status" value="1"/>
</dbReference>
<keyword evidence="4" id="KW-1185">Reference proteome</keyword>
<dbReference type="InterPro" id="IPR013149">
    <property type="entry name" value="ADH-like_C"/>
</dbReference>
<dbReference type="Gene3D" id="3.40.50.720">
    <property type="entry name" value="NAD(P)-binding Rossmann-like Domain"/>
    <property type="match status" value="1"/>
</dbReference>
<dbReference type="RefSeq" id="WP_067397738.1">
    <property type="nucleotide sequence ID" value="NZ_BAAAHU010000047.1"/>
</dbReference>
<reference evidence="4" key="1">
    <citation type="journal article" date="2019" name="Int. J. Syst. Evol. Microbiol.">
        <title>The Global Catalogue of Microorganisms (GCM) 10K type strain sequencing project: providing services to taxonomists for standard genome sequencing and annotation.</title>
        <authorList>
            <consortium name="The Broad Institute Genomics Platform"/>
            <consortium name="The Broad Institute Genome Sequencing Center for Infectious Disease"/>
            <person name="Wu L."/>
            <person name="Ma J."/>
        </authorList>
    </citation>
    <scope>NUCLEOTIDE SEQUENCE [LARGE SCALE GENOMIC DNA]</scope>
    <source>
        <strain evidence="4">JCM 11269</strain>
    </source>
</reference>
<gene>
    <name evidence="3" type="ORF">GCM10009564_41070</name>
</gene>